<sequence>MGAGTAGCLLADRLSRDGARRVLLLEAGPDYRAGGQPRDLASCSDLTVSHDWSYTASAGPFNPAQPLPRAKVMGGCSATNACLAVRGNPDDYDAWARAGGSRWSFREVSGFFRSLETDTDFPDDEHHGQEGLVRVQRYSRDALTSFNSALLRGAWEAGCAVVHDHNRPGAVGAGPAPVTSWEGRRLSTAAVHLARARGRSNLVLRAETMVDHVVIRRGRVLGVRLVGGEYVPAGAVVLSAGTYGSCVLLLRSGVGPGGELAGLGIETHADLAGVGRNLQDHPGVSVRWTTPAVPPLEPRYQVLITAADPNRAPDRVALHLIGACAPTRSRDEAEAFLSVRVMRSSSHGRVRLIGPGPHTPPVIEPFYFTDPADVDLLREGLRRAYALLRTEPMRGAADARPLPTAAVLEGDAELLRWLRRASSTYHHPVGTCRMGDDPARGAVTDWAGAVHGISGLWVCDASVMPVIPAANTALPTMMVAERMAALWAEASPGNRLTPRTAAA</sequence>
<evidence type="ECO:0000256" key="2">
    <source>
        <dbReference type="ARBA" id="ARBA00010790"/>
    </source>
</evidence>
<accession>A0AAU2HDP8</accession>
<feature type="domain" description="Glucose-methanol-choline oxidoreductase C-terminal" evidence="7">
    <location>
        <begin position="345"/>
        <end position="480"/>
    </location>
</feature>
<evidence type="ECO:0000313" key="8">
    <source>
        <dbReference type="EMBL" id="WTU45637.1"/>
    </source>
</evidence>
<dbReference type="PIRSF" id="PIRSF000137">
    <property type="entry name" value="Alcohol_oxidase"/>
    <property type="match status" value="1"/>
</dbReference>
<keyword evidence="3" id="KW-0285">Flavoprotein</keyword>
<dbReference type="GO" id="GO:0016614">
    <property type="term" value="F:oxidoreductase activity, acting on CH-OH group of donors"/>
    <property type="evidence" value="ECO:0007669"/>
    <property type="project" value="InterPro"/>
</dbReference>
<evidence type="ECO:0000256" key="4">
    <source>
        <dbReference type="ARBA" id="ARBA00022827"/>
    </source>
</evidence>
<dbReference type="GO" id="GO:0050660">
    <property type="term" value="F:flavin adenine dinucleotide binding"/>
    <property type="evidence" value="ECO:0007669"/>
    <property type="project" value="InterPro"/>
</dbReference>
<evidence type="ECO:0000256" key="1">
    <source>
        <dbReference type="ARBA" id="ARBA00001974"/>
    </source>
</evidence>
<feature type="binding site" evidence="5">
    <location>
        <position position="425"/>
    </location>
    <ligand>
        <name>substrate</name>
    </ligand>
</feature>
<feature type="binding site" evidence="5">
    <location>
        <position position="72"/>
    </location>
    <ligand>
        <name>FAD</name>
        <dbReference type="ChEBI" id="CHEBI:57692"/>
    </ligand>
</feature>
<evidence type="ECO:0000259" key="7">
    <source>
        <dbReference type="Pfam" id="PF05199"/>
    </source>
</evidence>
<gene>
    <name evidence="8" type="ORF">OHV25_29035</name>
</gene>
<comment type="similarity">
    <text evidence="2">Belongs to the GMC oxidoreductase family.</text>
</comment>
<evidence type="ECO:0000256" key="5">
    <source>
        <dbReference type="PIRSR" id="PIRSR000137-2"/>
    </source>
</evidence>
<dbReference type="EMBL" id="CP108253">
    <property type="protein sequence ID" value="WTU45637.1"/>
    <property type="molecule type" value="Genomic_DNA"/>
</dbReference>
<evidence type="ECO:0000259" key="6">
    <source>
        <dbReference type="Pfam" id="PF00732"/>
    </source>
</evidence>
<dbReference type="Gene3D" id="3.50.50.60">
    <property type="entry name" value="FAD/NAD(P)-binding domain"/>
    <property type="match status" value="1"/>
</dbReference>
<comment type="cofactor">
    <cofactor evidence="1 5">
        <name>FAD</name>
        <dbReference type="ChEBI" id="CHEBI:57692"/>
    </cofactor>
</comment>
<evidence type="ECO:0000256" key="3">
    <source>
        <dbReference type="ARBA" id="ARBA00022630"/>
    </source>
</evidence>
<proteinExistence type="inferred from homology"/>
<feature type="binding site" evidence="5">
    <location>
        <position position="210"/>
    </location>
    <ligand>
        <name>FAD</name>
        <dbReference type="ChEBI" id="CHEBI:57692"/>
    </ligand>
</feature>
<dbReference type="Pfam" id="PF05199">
    <property type="entry name" value="GMC_oxred_C"/>
    <property type="match status" value="1"/>
</dbReference>
<dbReference type="SUPFAM" id="SSF54373">
    <property type="entry name" value="FAD-linked reductases, C-terminal domain"/>
    <property type="match status" value="1"/>
</dbReference>
<reference evidence="8" key="1">
    <citation type="submission" date="2022-10" db="EMBL/GenBank/DDBJ databases">
        <title>The complete genomes of actinobacterial strains from the NBC collection.</title>
        <authorList>
            <person name="Joergensen T.S."/>
            <person name="Alvarez Arevalo M."/>
            <person name="Sterndorff E.B."/>
            <person name="Faurdal D."/>
            <person name="Vuksanovic O."/>
            <person name="Mourched A.-S."/>
            <person name="Charusanti P."/>
            <person name="Shaw S."/>
            <person name="Blin K."/>
            <person name="Weber T."/>
        </authorList>
    </citation>
    <scope>NUCLEOTIDE SEQUENCE</scope>
    <source>
        <strain evidence="8">NBC_00060</strain>
    </source>
</reference>
<dbReference type="InterPro" id="IPR000172">
    <property type="entry name" value="GMC_OxRdtase_N"/>
</dbReference>
<dbReference type="AlphaFoldDB" id="A0AAU2HDP8"/>
<dbReference type="SUPFAM" id="SSF51905">
    <property type="entry name" value="FAD/NAD(P)-binding domain"/>
    <property type="match status" value="1"/>
</dbReference>
<dbReference type="PANTHER" id="PTHR11552">
    <property type="entry name" value="GLUCOSE-METHANOL-CHOLINE GMC OXIDOREDUCTASE"/>
    <property type="match status" value="1"/>
</dbReference>
<protein>
    <submittedName>
        <fullName evidence="8">GMC family oxidoreductase N-terminal domain-containing protein</fullName>
    </submittedName>
</protein>
<dbReference type="Gene3D" id="3.30.410.40">
    <property type="match status" value="1"/>
</dbReference>
<name>A0AAU2HDP8_9ACTN</name>
<keyword evidence="4 5" id="KW-0274">FAD</keyword>
<dbReference type="InterPro" id="IPR007867">
    <property type="entry name" value="GMC_OxRtase_C"/>
</dbReference>
<feature type="domain" description="Glucose-methanol-choline oxidoreductase N-terminal" evidence="6">
    <location>
        <begin position="66"/>
        <end position="282"/>
    </location>
</feature>
<dbReference type="InterPro" id="IPR036188">
    <property type="entry name" value="FAD/NAD-bd_sf"/>
</dbReference>
<dbReference type="PANTHER" id="PTHR11552:SF147">
    <property type="entry name" value="CHOLINE DEHYDROGENASE, MITOCHONDRIAL"/>
    <property type="match status" value="1"/>
</dbReference>
<organism evidence="8">
    <name type="scientific">Streptomyces sp. NBC_00060</name>
    <dbReference type="NCBI Taxonomy" id="2975636"/>
    <lineage>
        <taxon>Bacteria</taxon>
        <taxon>Bacillati</taxon>
        <taxon>Actinomycetota</taxon>
        <taxon>Actinomycetes</taxon>
        <taxon>Kitasatosporales</taxon>
        <taxon>Streptomycetaceae</taxon>
        <taxon>Streptomyces</taxon>
    </lineage>
</organism>
<dbReference type="Pfam" id="PF00732">
    <property type="entry name" value="GMC_oxred_N"/>
    <property type="match status" value="1"/>
</dbReference>
<dbReference type="InterPro" id="IPR012132">
    <property type="entry name" value="GMC_OxRdtase"/>
</dbReference>